<keyword evidence="9" id="KW-1185">Reference proteome</keyword>
<dbReference type="SUPFAM" id="SSF56672">
    <property type="entry name" value="DNA/RNA polymerases"/>
    <property type="match status" value="1"/>
</dbReference>
<dbReference type="GO" id="GO:0008168">
    <property type="term" value="F:methyltransferase activity"/>
    <property type="evidence" value="ECO:0007669"/>
    <property type="project" value="UniProtKB-KW"/>
</dbReference>
<gene>
    <name evidence="8" type="ORF">H8708_12075</name>
</gene>
<dbReference type="PANTHER" id="PTHR11076">
    <property type="entry name" value="DNA REPAIR POLYMERASE UMUC / TRANSFERASE FAMILY MEMBER"/>
    <property type="match status" value="1"/>
</dbReference>
<dbReference type="InterPro" id="IPR043128">
    <property type="entry name" value="Rev_trsase/Diguanyl_cyclase"/>
</dbReference>
<dbReference type="InterPro" id="IPR043502">
    <property type="entry name" value="DNA/RNA_pol_sf"/>
</dbReference>
<keyword evidence="5" id="KW-0239">DNA-directed DNA polymerase</keyword>
<feature type="compositionally biased region" description="Basic and acidic residues" evidence="6">
    <location>
        <begin position="498"/>
        <end position="509"/>
    </location>
</feature>
<dbReference type="PANTHER" id="PTHR11076:SF35">
    <property type="entry name" value="DNA REPAIR PROTEIN HOMOLOG YOBH"/>
    <property type="match status" value="1"/>
</dbReference>
<comment type="similarity">
    <text evidence="1">Belongs to the DNA polymerase type-Y family.</text>
</comment>
<protein>
    <submittedName>
        <fullName evidence="8">DNA methylase</fullName>
    </submittedName>
</protein>
<dbReference type="EMBL" id="JACRTJ010000027">
    <property type="protein sequence ID" value="MBC8599953.1"/>
    <property type="molecule type" value="Genomic_DNA"/>
</dbReference>
<accession>A0ABR7NVG5</accession>
<comment type="caution">
    <text evidence="8">The sequence shown here is derived from an EMBL/GenBank/DDBJ whole genome shotgun (WGS) entry which is preliminary data.</text>
</comment>
<evidence type="ECO:0000313" key="9">
    <source>
        <dbReference type="Proteomes" id="UP000647491"/>
    </source>
</evidence>
<evidence type="ECO:0000256" key="6">
    <source>
        <dbReference type="SAM" id="MobiDB-lite"/>
    </source>
</evidence>
<feature type="domain" description="UmuC" evidence="7">
    <location>
        <begin position="7"/>
        <end position="235"/>
    </location>
</feature>
<keyword evidence="4" id="KW-0227">DNA damage</keyword>
<dbReference type="RefSeq" id="WP_262427996.1">
    <property type="nucleotide sequence ID" value="NZ_JACRTJ010000027.1"/>
</dbReference>
<keyword evidence="5" id="KW-0808">Transferase</keyword>
<dbReference type="GO" id="GO:0032259">
    <property type="term" value="P:methylation"/>
    <property type="evidence" value="ECO:0007669"/>
    <property type="project" value="UniProtKB-KW"/>
</dbReference>
<evidence type="ECO:0000259" key="7">
    <source>
        <dbReference type="PROSITE" id="PS50173"/>
    </source>
</evidence>
<keyword evidence="2" id="KW-0515">Mutator protein</keyword>
<sequence>MDGRHTYIAIDLKSFYASVECMERGLDPLRTCLTVADGTRTEKTICLAVSPALKSFGIPGRPRLFEVNQKVREVNAARKRNAPGGRLSGESYDAEELKKDPSLAVSFLTAPPRMALYIEKSTKIYDIYLRYVAPEDIHVYSIDEVFMDVTQYLPIYKMTPHELAMKIIREVLKETGITATAGIAENLYLCKAAMDIVAKRVPPDQDGVRIAELDEMSYRRLLWDHRPLTDFWRVGRGYAKKLEAAGLFTMGDIARCSLGKPGEFYCEDLLYRMFGINAELLIDHAWGWEPCTIADIKAYRPEEKSVGAGQVLQSAYDFQKTRNVVREMADALALELVEKRLVTDQVVLTVGYDRENLTDPGRRKAYRGEITMDRYGRQIPKAAHGTEHLRRPTSSSDQIVEAFTSLFDRIMDPSLLTRRMYLSASHVKDEREAGKEEAYCQLSLFDDFGLEEETSREETEKRERERRMQEAMLTIRQKFGKNAIVKGMNLQEGATGMDRNRQIGGHRAE</sequence>
<feature type="region of interest" description="Disordered" evidence="6">
    <location>
        <begin position="490"/>
        <end position="509"/>
    </location>
</feature>
<evidence type="ECO:0000256" key="5">
    <source>
        <dbReference type="ARBA" id="ARBA00022932"/>
    </source>
</evidence>
<evidence type="ECO:0000256" key="4">
    <source>
        <dbReference type="ARBA" id="ARBA00022763"/>
    </source>
</evidence>
<organism evidence="8 9">
    <name type="scientific">Enterocloster hominis</name>
    <name type="common">ex Liu et al. 2021</name>
    <dbReference type="NCBI Taxonomy" id="2763663"/>
    <lineage>
        <taxon>Bacteria</taxon>
        <taxon>Bacillati</taxon>
        <taxon>Bacillota</taxon>
        <taxon>Clostridia</taxon>
        <taxon>Lachnospirales</taxon>
        <taxon>Lachnospiraceae</taxon>
        <taxon>Enterocloster</taxon>
    </lineage>
</organism>
<dbReference type="Proteomes" id="UP000647491">
    <property type="component" value="Unassembled WGS sequence"/>
</dbReference>
<dbReference type="Gene3D" id="3.30.70.270">
    <property type="match status" value="1"/>
</dbReference>
<dbReference type="PROSITE" id="PS50173">
    <property type="entry name" value="UMUC"/>
    <property type="match status" value="1"/>
</dbReference>
<dbReference type="Gene3D" id="1.10.150.20">
    <property type="entry name" value="5' to 3' exonuclease, C-terminal subdomain"/>
    <property type="match status" value="1"/>
</dbReference>
<dbReference type="InterPro" id="IPR001126">
    <property type="entry name" value="UmuC"/>
</dbReference>
<name>A0ABR7NVG5_9FIRM</name>
<keyword evidence="8" id="KW-0489">Methyltransferase</keyword>
<evidence type="ECO:0000256" key="2">
    <source>
        <dbReference type="ARBA" id="ARBA00022457"/>
    </source>
</evidence>
<dbReference type="Pfam" id="PF00817">
    <property type="entry name" value="IMS"/>
    <property type="match status" value="1"/>
</dbReference>
<dbReference type="InterPro" id="IPR050116">
    <property type="entry name" value="DNA_polymerase-Y"/>
</dbReference>
<reference evidence="8 9" key="1">
    <citation type="submission" date="2020-08" db="EMBL/GenBank/DDBJ databases">
        <title>Genome public.</title>
        <authorList>
            <person name="Liu C."/>
            <person name="Sun Q."/>
        </authorList>
    </citation>
    <scope>NUCLEOTIDE SEQUENCE [LARGE SCALE GENOMIC DNA]</scope>
    <source>
        <strain evidence="8 9">BX10</strain>
    </source>
</reference>
<dbReference type="Pfam" id="PF11799">
    <property type="entry name" value="IMS_C"/>
    <property type="match status" value="1"/>
</dbReference>
<proteinExistence type="inferred from homology"/>
<evidence type="ECO:0000256" key="1">
    <source>
        <dbReference type="ARBA" id="ARBA00010945"/>
    </source>
</evidence>
<keyword evidence="3" id="KW-0548">Nucleotidyltransferase</keyword>
<evidence type="ECO:0000256" key="3">
    <source>
        <dbReference type="ARBA" id="ARBA00022695"/>
    </source>
</evidence>
<evidence type="ECO:0000313" key="8">
    <source>
        <dbReference type="EMBL" id="MBC8599953.1"/>
    </source>
</evidence>
<dbReference type="InterPro" id="IPR017961">
    <property type="entry name" value="DNA_pol_Y-fam_little_finger"/>
</dbReference>